<protein>
    <recommendedName>
        <fullName evidence="3">Phenylacetate-CoA ligase</fullName>
    </recommendedName>
</protein>
<evidence type="ECO:0000313" key="2">
    <source>
        <dbReference type="Proteomes" id="UP000606193"/>
    </source>
</evidence>
<dbReference type="RefSeq" id="WP_249298553.1">
    <property type="nucleotide sequence ID" value="NZ_JACRSX010000024.1"/>
</dbReference>
<keyword evidence="2" id="KW-1185">Reference proteome</keyword>
<dbReference type="Proteomes" id="UP000606193">
    <property type="component" value="Unassembled WGS sequence"/>
</dbReference>
<dbReference type="PANTHER" id="PTHR36932">
    <property type="entry name" value="CAPSULAR POLYSACCHARIDE BIOSYNTHESIS PROTEIN"/>
    <property type="match status" value="1"/>
</dbReference>
<proteinExistence type="predicted"/>
<dbReference type="InterPro" id="IPR053158">
    <property type="entry name" value="CapK_Type1_Caps_Biosynth"/>
</dbReference>
<organism evidence="1 2">
    <name type="scientific">Jutongia huaianensis</name>
    <dbReference type="NCBI Taxonomy" id="2763668"/>
    <lineage>
        <taxon>Bacteria</taxon>
        <taxon>Bacillati</taxon>
        <taxon>Bacillota</taxon>
        <taxon>Clostridia</taxon>
        <taxon>Lachnospirales</taxon>
        <taxon>Lachnospiraceae</taxon>
        <taxon>Jutongia</taxon>
    </lineage>
</organism>
<comment type="caution">
    <text evidence="1">The sequence shown here is derived from an EMBL/GenBank/DDBJ whole genome shotgun (WGS) entry which is preliminary data.</text>
</comment>
<evidence type="ECO:0008006" key="3">
    <source>
        <dbReference type="Google" id="ProtNLM"/>
    </source>
</evidence>
<reference evidence="1 2" key="1">
    <citation type="submission" date="2020-08" db="EMBL/GenBank/DDBJ databases">
        <title>Genome public.</title>
        <authorList>
            <person name="Liu C."/>
            <person name="Sun Q."/>
        </authorList>
    </citation>
    <scope>NUCLEOTIDE SEQUENCE [LARGE SCALE GENOMIC DNA]</scope>
    <source>
        <strain evidence="1 2">NSJ-37</strain>
    </source>
</reference>
<accession>A0ABR7N4K3</accession>
<dbReference type="SUPFAM" id="SSF56801">
    <property type="entry name" value="Acetyl-CoA synthetase-like"/>
    <property type="match status" value="1"/>
</dbReference>
<name>A0ABR7N4K3_9FIRM</name>
<dbReference type="Gene3D" id="3.40.50.12780">
    <property type="entry name" value="N-terminal domain of ligase-like"/>
    <property type="match status" value="1"/>
</dbReference>
<sequence length="415" mass="48650">MDRDYYKKSAFDIARHAYKTVPLYYQLAEKKKIDIDNVSFDDLPIVDKKAYIESGMACISSKYISDYLANKLIWTRTSGSTGKYTEVYWNKEQENLSLLELWMLRKRYYNILPRNRLCYFYPSDEHIDDIVKKRYLRAYPRISILDDRKEQIYEDILSYDPEWMIVQPSIALLLVDLAKKYNRTPENLRYIEFTGEYLEPKVRRRVETVFDCRTANQYGTKEVNSIAYECPEGNLHILSQNVYVENIPGNYGDEICVTTLKNRVMPLVRFNVEDRGKIKRNIHCACGQCGDVLSLEAGRHNSWIHFGQKEKLHPYILIQIINEINNKLRGAIIQCQIIQEAYEVFLIEIVLDEQDSYGFICEEINKKFREKLGDVQINIEQKNTIMPNPITGKLASFVWKGDLNDDLLEGSSNVN</sequence>
<dbReference type="EMBL" id="JACRSX010000024">
    <property type="protein sequence ID" value="MBC8563533.1"/>
    <property type="molecule type" value="Genomic_DNA"/>
</dbReference>
<gene>
    <name evidence="1" type="ORF">H8704_13030</name>
</gene>
<dbReference type="InterPro" id="IPR042099">
    <property type="entry name" value="ANL_N_sf"/>
</dbReference>
<evidence type="ECO:0000313" key="1">
    <source>
        <dbReference type="EMBL" id="MBC8563533.1"/>
    </source>
</evidence>
<dbReference type="PANTHER" id="PTHR36932:SF1">
    <property type="entry name" value="CAPSULAR POLYSACCHARIDE BIOSYNTHESIS PROTEIN"/>
    <property type="match status" value="1"/>
</dbReference>